<sequence length="41" mass="4319">MVMALQIAEHPAADKVFPRSGHLGQQRAVRGGSSEACVKGQ</sequence>
<proteinExistence type="predicted"/>
<dbReference type="Proteomes" id="UP000250028">
    <property type="component" value="Unassembled WGS sequence"/>
</dbReference>
<dbReference type="EMBL" id="UESZ01000001">
    <property type="protein sequence ID" value="SSA33690.1"/>
    <property type="molecule type" value="Genomic_DNA"/>
</dbReference>
<evidence type="ECO:0000313" key="3">
    <source>
        <dbReference type="Proteomes" id="UP000250028"/>
    </source>
</evidence>
<gene>
    <name evidence="2" type="ORF">SAMN04489750_0976</name>
</gene>
<keyword evidence="3" id="KW-1185">Reference proteome</keyword>
<evidence type="ECO:0000256" key="1">
    <source>
        <dbReference type="SAM" id="MobiDB-lite"/>
    </source>
</evidence>
<protein>
    <submittedName>
        <fullName evidence="2">Uncharacterized protein</fullName>
    </submittedName>
</protein>
<name>A0A2Y8ZN04_9MICO</name>
<evidence type="ECO:0000313" key="2">
    <source>
        <dbReference type="EMBL" id="SSA33690.1"/>
    </source>
</evidence>
<dbReference type="AlphaFoldDB" id="A0A2Y8ZN04"/>
<organism evidence="2 3">
    <name type="scientific">Branchiibius hedensis</name>
    <dbReference type="NCBI Taxonomy" id="672460"/>
    <lineage>
        <taxon>Bacteria</taxon>
        <taxon>Bacillati</taxon>
        <taxon>Actinomycetota</taxon>
        <taxon>Actinomycetes</taxon>
        <taxon>Micrococcales</taxon>
        <taxon>Dermacoccaceae</taxon>
        <taxon>Branchiibius</taxon>
    </lineage>
</organism>
<accession>A0A2Y8ZN04</accession>
<reference evidence="3" key="1">
    <citation type="submission" date="2016-10" db="EMBL/GenBank/DDBJ databases">
        <authorList>
            <person name="Varghese N."/>
            <person name="Submissions S."/>
        </authorList>
    </citation>
    <scope>NUCLEOTIDE SEQUENCE [LARGE SCALE GENOMIC DNA]</scope>
    <source>
        <strain evidence="3">DSM 22951</strain>
    </source>
</reference>
<feature type="region of interest" description="Disordered" evidence="1">
    <location>
        <begin position="17"/>
        <end position="41"/>
    </location>
</feature>